<dbReference type="Proteomes" id="UP001156870">
    <property type="component" value="Unassembled WGS sequence"/>
</dbReference>
<reference evidence="3 4" key="1">
    <citation type="journal article" date="2014" name="Int. J. Syst. Evol. Microbiol.">
        <title>Complete genome sequence of Corynebacterium casei LMG S-19264T (=DSM 44701T), isolated from a smear-ripened cheese.</title>
        <authorList>
            <consortium name="US DOE Joint Genome Institute (JGI-PGF)"/>
            <person name="Walter F."/>
            <person name="Albersmeier A."/>
            <person name="Kalinowski J."/>
            <person name="Ruckert C."/>
        </authorList>
    </citation>
    <scope>NUCLEOTIDE SEQUENCE [LARGE SCALE GENOMIC DNA]</scope>
    <source>
        <strain evidence="3 4">NBRC 110095</strain>
    </source>
</reference>
<feature type="compositionally biased region" description="Basic and acidic residues" evidence="1">
    <location>
        <begin position="26"/>
        <end position="40"/>
    </location>
</feature>
<feature type="compositionally biased region" description="Polar residues" evidence="1">
    <location>
        <begin position="7"/>
        <end position="25"/>
    </location>
</feature>
<evidence type="ECO:0000256" key="1">
    <source>
        <dbReference type="SAM" id="MobiDB-lite"/>
    </source>
</evidence>
<name>A0AA37TAY8_9GAMM</name>
<keyword evidence="2" id="KW-0812">Transmembrane</keyword>
<dbReference type="Pfam" id="PF04375">
    <property type="entry name" value="HemX"/>
    <property type="match status" value="1"/>
</dbReference>
<dbReference type="PANTHER" id="PTHR38043">
    <property type="entry name" value="PROTEIN HEMX"/>
    <property type="match status" value="1"/>
</dbReference>
<feature type="transmembrane region" description="Helical" evidence="2">
    <location>
        <begin position="109"/>
        <end position="132"/>
    </location>
</feature>
<protein>
    <recommendedName>
        <fullName evidence="5">Uroporphyrin-3 C-methyltransferase</fullName>
    </recommendedName>
</protein>
<evidence type="ECO:0000313" key="4">
    <source>
        <dbReference type="Proteomes" id="UP001156870"/>
    </source>
</evidence>
<evidence type="ECO:0000256" key="2">
    <source>
        <dbReference type="SAM" id="Phobius"/>
    </source>
</evidence>
<evidence type="ECO:0008006" key="5">
    <source>
        <dbReference type="Google" id="ProtNLM"/>
    </source>
</evidence>
<keyword evidence="2" id="KW-1133">Transmembrane helix</keyword>
<dbReference type="RefSeq" id="WP_232592893.1">
    <property type="nucleotide sequence ID" value="NZ_BSPD01000065.1"/>
</dbReference>
<comment type="caution">
    <text evidence="3">The sequence shown here is derived from an EMBL/GenBank/DDBJ whole genome shotgun (WGS) entry which is preliminary data.</text>
</comment>
<dbReference type="InterPro" id="IPR007470">
    <property type="entry name" value="HemX"/>
</dbReference>
<keyword evidence="2" id="KW-0472">Membrane</keyword>
<organism evidence="3 4">
    <name type="scientific">Marinibactrum halimedae</name>
    <dbReference type="NCBI Taxonomy" id="1444977"/>
    <lineage>
        <taxon>Bacteria</taxon>
        <taxon>Pseudomonadati</taxon>
        <taxon>Pseudomonadota</taxon>
        <taxon>Gammaproteobacteria</taxon>
        <taxon>Cellvibrionales</taxon>
        <taxon>Cellvibrionaceae</taxon>
        <taxon>Marinibactrum</taxon>
    </lineage>
</organism>
<feature type="compositionally biased region" description="Polar residues" evidence="1">
    <location>
        <begin position="71"/>
        <end position="86"/>
    </location>
</feature>
<proteinExistence type="predicted"/>
<evidence type="ECO:0000313" key="3">
    <source>
        <dbReference type="EMBL" id="GLS27071.1"/>
    </source>
</evidence>
<accession>A0AA37TAY8</accession>
<gene>
    <name evidence="3" type="ORF">GCM10007877_27900</name>
</gene>
<keyword evidence="4" id="KW-1185">Reference proteome</keyword>
<feature type="region of interest" description="Disordered" evidence="1">
    <location>
        <begin position="1"/>
        <end position="104"/>
    </location>
</feature>
<sequence>MKDTTPDDQPSANHSSNQPSNQTSDNTDRDHSDIPEKTDVSAEQPIDEAGSSKNEVAQSLKAETPTEDRLQTQSTQPQSIKASAQKTDQKSDPEDSQPVDKPSTPLSKLAVVCFVLVLILGGLIGTGGYVGWKEWRAQQAQNLLLTQQISASASSIDALEQSLRQAQTVANTSTGERRDLEAKLNAVTSRLDAHNERLLSLSNTSREDWLLAEAEYLLRLANQRLLVDRSARSAVGLLEAADEILRELAMPDLFPVRQAVAQDLGALKLAATVDREGLYLRLDGLANNIHLLPNVFSDLQFEPGEVEAVLAPADESQHWIDRLSMMVKRVTHEFSQYVKVHGPSDQPAKPLLPPESDTYLKQNLRFLLEQAQLAMLREQTNIYQQSLTKARELLTEFYPLSEQARRLRTELISLASEPVVEKLPDISSSQEQLHAYIEALHQLTGTRATPKQEDVRD</sequence>
<dbReference type="EMBL" id="BSPD01000065">
    <property type="protein sequence ID" value="GLS27071.1"/>
    <property type="molecule type" value="Genomic_DNA"/>
</dbReference>
<dbReference type="AlphaFoldDB" id="A0AA37TAY8"/>
<dbReference type="PANTHER" id="PTHR38043:SF1">
    <property type="entry name" value="PROTEIN HEMX"/>
    <property type="match status" value="1"/>
</dbReference>